<name>A0A5D4SVI6_9BACI</name>
<proteinExistence type="predicted"/>
<evidence type="ECO:0000313" key="2">
    <source>
        <dbReference type="EMBL" id="TYS67315.1"/>
    </source>
</evidence>
<sequence length="183" mass="20652">MNLVEKAIVFAASAHKHQTRKGTEIPYITHPFAVGMMLQGVGCSEEVIAAGILHDTLEDTSATYGSLVEKFGGRVADLVVAASENDKSLSWEERKQHTIEMLRDASMEELQVIVADKLHNLRSIRADLEEHGDMIWERFNRGKEKQHWYYANIVKALAPRKDGFKLIGELAEEVREVFGFVEL</sequence>
<dbReference type="PANTHER" id="PTHR46246:SF1">
    <property type="entry name" value="GUANOSINE-3',5'-BIS(DIPHOSPHATE) 3'-PYROPHOSPHOHYDROLASE MESH1"/>
    <property type="match status" value="1"/>
</dbReference>
<dbReference type="AlphaFoldDB" id="A0A5D4SVI6"/>
<dbReference type="InterPro" id="IPR052194">
    <property type="entry name" value="MESH1"/>
</dbReference>
<dbReference type="SUPFAM" id="SSF109604">
    <property type="entry name" value="HD-domain/PDEase-like"/>
    <property type="match status" value="1"/>
</dbReference>
<organism evidence="2 3">
    <name type="scientific">Sutcliffiella horikoshii</name>
    <dbReference type="NCBI Taxonomy" id="79883"/>
    <lineage>
        <taxon>Bacteria</taxon>
        <taxon>Bacillati</taxon>
        <taxon>Bacillota</taxon>
        <taxon>Bacilli</taxon>
        <taxon>Bacillales</taxon>
        <taxon>Bacillaceae</taxon>
        <taxon>Sutcliffiella</taxon>
    </lineage>
</organism>
<dbReference type="Proteomes" id="UP000324517">
    <property type="component" value="Unassembled WGS sequence"/>
</dbReference>
<feature type="domain" description="HD/PDEase" evidence="1">
    <location>
        <begin position="23"/>
        <end position="130"/>
    </location>
</feature>
<comment type="caution">
    <text evidence="2">The sequence shown here is derived from an EMBL/GenBank/DDBJ whole genome shotgun (WGS) entry which is preliminary data.</text>
</comment>
<dbReference type="OrthoDB" id="9802385at2"/>
<dbReference type="PANTHER" id="PTHR46246">
    <property type="entry name" value="GUANOSINE-3',5'-BIS(DIPHOSPHATE) 3'-PYROPHOSPHOHYDROLASE MESH1"/>
    <property type="match status" value="1"/>
</dbReference>
<protein>
    <submittedName>
        <fullName evidence="2">Bifunctional (P)ppGpp synthetase/guanosine-3',5'-bis(Diphosphate) 3'-pyrophosphohydrolase</fullName>
    </submittedName>
</protein>
<dbReference type="Gene3D" id="1.10.3210.10">
    <property type="entry name" value="Hypothetical protein af1432"/>
    <property type="match status" value="1"/>
</dbReference>
<accession>A0A5D4SVI6</accession>
<keyword evidence="2" id="KW-0378">Hydrolase</keyword>
<gene>
    <name evidence="2" type="ORF">FZC75_18905</name>
</gene>
<dbReference type="Pfam" id="PF13328">
    <property type="entry name" value="HD_4"/>
    <property type="match status" value="1"/>
</dbReference>
<evidence type="ECO:0000259" key="1">
    <source>
        <dbReference type="SMART" id="SM00471"/>
    </source>
</evidence>
<dbReference type="InterPro" id="IPR003607">
    <property type="entry name" value="HD/PDEase_dom"/>
</dbReference>
<dbReference type="GO" id="GO:0008893">
    <property type="term" value="F:guanosine-3',5'-bis(diphosphate) 3'-diphosphatase activity"/>
    <property type="evidence" value="ECO:0007669"/>
    <property type="project" value="TreeGrafter"/>
</dbReference>
<dbReference type="EMBL" id="VTET01000012">
    <property type="protein sequence ID" value="TYS67315.1"/>
    <property type="molecule type" value="Genomic_DNA"/>
</dbReference>
<reference evidence="2 3" key="1">
    <citation type="submission" date="2019-08" db="EMBL/GenBank/DDBJ databases">
        <title>Bacillus genomes from the desert of Cuatro Cienegas, Coahuila.</title>
        <authorList>
            <person name="Olmedo-Alvarez G."/>
        </authorList>
    </citation>
    <scope>NUCLEOTIDE SEQUENCE [LARGE SCALE GENOMIC DNA]</scope>
    <source>
        <strain evidence="2 3">CH98b_3T</strain>
    </source>
</reference>
<dbReference type="RefSeq" id="WP_148980361.1">
    <property type="nucleotide sequence ID" value="NZ_JBNILM010000013.1"/>
</dbReference>
<dbReference type="SMART" id="SM00471">
    <property type="entry name" value="HDc"/>
    <property type="match status" value="1"/>
</dbReference>
<evidence type="ECO:0000313" key="3">
    <source>
        <dbReference type="Proteomes" id="UP000324517"/>
    </source>
</evidence>